<reference evidence="1 2" key="1">
    <citation type="journal article" date="2013" name="BMC Genomics">
        <title>The genome and transcriptome of the pine saprophyte Ophiostoma piceae, and a comparison with the bark beetle-associated pine pathogen Grosmannia clavigera.</title>
        <authorList>
            <person name="Haridas S."/>
            <person name="Wang Y."/>
            <person name="Lim L."/>
            <person name="Massoumi Alamouti S."/>
            <person name="Jackman S."/>
            <person name="Docking R."/>
            <person name="Robertson G."/>
            <person name="Birol I."/>
            <person name="Bohlmann J."/>
            <person name="Breuil C."/>
        </authorList>
    </citation>
    <scope>NUCLEOTIDE SEQUENCE [LARGE SCALE GENOMIC DNA]</scope>
    <source>
        <strain evidence="1 2">UAMH 11346</strain>
    </source>
</reference>
<keyword evidence="2" id="KW-1185">Reference proteome</keyword>
<dbReference type="OrthoDB" id="5030973at2759"/>
<sequence length="339" mass="36076">MDNRNQRGGVFAFGLPEPKDTLQSLGIQNKTAVNFYDTPKHGEESDISSLVIDGDIGVNALTVQCYVDSIVHGTMADGPDSTPASLIVFHFVFAPRITNRRFIAANIQIQFTGASVTKIAPDGEWETSPTATTIQVDNTISPSLQANLGAVTPGISYKWDRSVSSTDTNYIYINGLIKALGDEEADAAIWDLSENDQSDSGIPSLFQTAVLLQRDPKEPLGKFQAALKIHCDVHAQLGDKLKIHGFPGCRSEKEEREAEKGKASSDTMTLYYNAAHKNINPQNIDAKNLAAVKLADFQSLVDVRLWADGSKPAPAASAAPVAAAKPAAASLAAPAAGAA</sequence>
<organism evidence="1 2">
    <name type="scientific">Ophiostoma piceae (strain UAMH 11346)</name>
    <name type="common">Sap stain fungus</name>
    <dbReference type="NCBI Taxonomy" id="1262450"/>
    <lineage>
        <taxon>Eukaryota</taxon>
        <taxon>Fungi</taxon>
        <taxon>Dikarya</taxon>
        <taxon>Ascomycota</taxon>
        <taxon>Pezizomycotina</taxon>
        <taxon>Sordariomycetes</taxon>
        <taxon>Sordariomycetidae</taxon>
        <taxon>Ophiostomatales</taxon>
        <taxon>Ophiostomataceae</taxon>
        <taxon>Ophiostoma</taxon>
    </lineage>
</organism>
<dbReference type="HOGENOM" id="CLU_819141_0_0_1"/>
<dbReference type="VEuPathDB" id="FungiDB:F503_05135"/>
<name>S3D968_OPHP1</name>
<proteinExistence type="predicted"/>
<dbReference type="STRING" id="1262450.S3D968"/>
<evidence type="ECO:0000313" key="2">
    <source>
        <dbReference type="Proteomes" id="UP000016923"/>
    </source>
</evidence>
<accession>S3D968</accession>
<dbReference type="EMBL" id="KE148146">
    <property type="protein sequence ID" value="EPE10040.1"/>
    <property type="molecule type" value="Genomic_DNA"/>
</dbReference>
<protein>
    <submittedName>
        <fullName evidence="1">Uncharacterized protein</fullName>
    </submittedName>
</protein>
<dbReference type="Proteomes" id="UP000016923">
    <property type="component" value="Unassembled WGS sequence"/>
</dbReference>
<gene>
    <name evidence="1" type="ORF">F503_05135</name>
</gene>
<evidence type="ECO:0000313" key="1">
    <source>
        <dbReference type="EMBL" id="EPE10040.1"/>
    </source>
</evidence>
<dbReference type="eggNOG" id="ENOG502SXY4">
    <property type="taxonomic scope" value="Eukaryota"/>
</dbReference>
<dbReference type="AlphaFoldDB" id="S3D968"/>